<protein>
    <submittedName>
        <fullName evidence="2">Aste57867_23378 protein</fullName>
    </submittedName>
</protein>
<evidence type="ECO:0000313" key="1">
    <source>
        <dbReference type="EMBL" id="KAF0684658.1"/>
    </source>
</evidence>
<reference evidence="2 3" key="1">
    <citation type="submission" date="2019-03" db="EMBL/GenBank/DDBJ databases">
        <authorList>
            <person name="Gaulin E."/>
            <person name="Dumas B."/>
        </authorList>
    </citation>
    <scope>NUCLEOTIDE SEQUENCE [LARGE SCALE GENOMIC DNA]</scope>
    <source>
        <strain evidence="2">CBS 568.67</strain>
    </source>
</reference>
<name>A0A485LMX9_9STRA</name>
<dbReference type="EMBL" id="VJMH01007267">
    <property type="protein sequence ID" value="KAF0684658.1"/>
    <property type="molecule type" value="Genomic_DNA"/>
</dbReference>
<sequence>MRVDLFSAYAVSNAAGISRSELLALCQDHIADDGGDARFFEKLYTWLKRHFTAPTMSLEDVLALLESHATLLDMVQIDCDRLAAKLEANNPLNALPDDLAAIFD</sequence>
<accession>A0A485LMX9</accession>
<dbReference type="Proteomes" id="UP000332933">
    <property type="component" value="Unassembled WGS sequence"/>
</dbReference>
<dbReference type="EMBL" id="CAADRA010007293">
    <property type="protein sequence ID" value="VFU00024.1"/>
    <property type="molecule type" value="Genomic_DNA"/>
</dbReference>
<evidence type="ECO:0000313" key="3">
    <source>
        <dbReference type="Proteomes" id="UP000332933"/>
    </source>
</evidence>
<keyword evidence="3" id="KW-1185">Reference proteome</keyword>
<evidence type="ECO:0000313" key="2">
    <source>
        <dbReference type="EMBL" id="VFU00024.1"/>
    </source>
</evidence>
<proteinExistence type="predicted"/>
<organism evidence="2 3">
    <name type="scientific">Aphanomyces stellatus</name>
    <dbReference type="NCBI Taxonomy" id="120398"/>
    <lineage>
        <taxon>Eukaryota</taxon>
        <taxon>Sar</taxon>
        <taxon>Stramenopiles</taxon>
        <taxon>Oomycota</taxon>
        <taxon>Saprolegniomycetes</taxon>
        <taxon>Saprolegniales</taxon>
        <taxon>Verrucalvaceae</taxon>
        <taxon>Aphanomyces</taxon>
    </lineage>
</organism>
<gene>
    <name evidence="2" type="primary">Aste57867_23378</name>
    <name evidence="1" type="ORF">As57867_023307</name>
    <name evidence="2" type="ORF">ASTE57867_23378</name>
</gene>
<dbReference type="AlphaFoldDB" id="A0A485LMX9"/>
<dbReference type="OrthoDB" id="76086at2759"/>
<reference evidence="1" key="2">
    <citation type="submission" date="2019-06" db="EMBL/GenBank/DDBJ databases">
        <title>Genomics analysis of Aphanomyces spp. identifies a new class of oomycete effector associated with host adaptation.</title>
        <authorList>
            <person name="Gaulin E."/>
        </authorList>
    </citation>
    <scope>NUCLEOTIDE SEQUENCE</scope>
    <source>
        <strain evidence="1">CBS 578.67</strain>
    </source>
</reference>